<reference evidence="2" key="1">
    <citation type="journal article" date="2021" name="Mol. Plant Pathol.">
        <title>A 20-kb lineage-specific genomic region tames virulence in pathogenic amphidiploid Verticillium longisporum.</title>
        <authorList>
            <person name="Harting R."/>
            <person name="Starke J."/>
            <person name="Kusch H."/>
            <person name="Poggeler S."/>
            <person name="Maurus I."/>
            <person name="Schluter R."/>
            <person name="Landesfeind M."/>
            <person name="Bulla I."/>
            <person name="Nowrousian M."/>
            <person name="de Jonge R."/>
            <person name="Stahlhut G."/>
            <person name="Hoff K.J."/>
            <person name="Asshauer K.P."/>
            <person name="Thurmer A."/>
            <person name="Stanke M."/>
            <person name="Daniel R."/>
            <person name="Morgenstern B."/>
            <person name="Thomma B.P.H.J."/>
            <person name="Kronstad J.W."/>
            <person name="Braus-Stromeyer S.A."/>
            <person name="Braus G.H."/>
        </authorList>
    </citation>
    <scope>NUCLEOTIDE SEQUENCE</scope>
    <source>
        <strain evidence="2">Vl32</strain>
    </source>
</reference>
<dbReference type="AlphaFoldDB" id="A0A8I2ZY99"/>
<dbReference type="PANTHER" id="PTHR36124:SF1">
    <property type="entry name" value="ER-BOUND OXYGENASE MPAB_MPAB'_RUBBER OXYGENASE CATALYTIC DOMAIN-CONTAINING PROTEIN"/>
    <property type="match status" value="1"/>
</dbReference>
<protein>
    <submittedName>
        <fullName evidence="2">Mycophenolic acid biosynthesis cluster protein B like</fullName>
    </submittedName>
</protein>
<dbReference type="Pfam" id="PF09995">
    <property type="entry name" value="MPAB_Lcp_cat"/>
    <property type="match status" value="1"/>
</dbReference>
<name>A0A8I2ZY99_VERLO</name>
<feature type="domain" description="ER-bound oxygenase mpaB/mpaB'/Rubber oxygenase catalytic" evidence="1">
    <location>
        <begin position="195"/>
        <end position="385"/>
    </location>
</feature>
<dbReference type="InterPro" id="IPR046366">
    <property type="entry name" value="MPAB"/>
</dbReference>
<evidence type="ECO:0000313" key="3">
    <source>
        <dbReference type="Proteomes" id="UP000689129"/>
    </source>
</evidence>
<accession>A0A8I2ZY99</accession>
<dbReference type="OrthoDB" id="545169at2759"/>
<evidence type="ECO:0000313" key="2">
    <source>
        <dbReference type="EMBL" id="KAG7139804.1"/>
    </source>
</evidence>
<proteinExistence type="predicted"/>
<dbReference type="InterPro" id="IPR018713">
    <property type="entry name" value="MPAB/Lcp_cat_dom"/>
</dbReference>
<evidence type="ECO:0000259" key="1">
    <source>
        <dbReference type="Pfam" id="PF09995"/>
    </source>
</evidence>
<dbReference type="GO" id="GO:0016491">
    <property type="term" value="F:oxidoreductase activity"/>
    <property type="evidence" value="ECO:0007669"/>
    <property type="project" value="InterPro"/>
</dbReference>
<comment type="caution">
    <text evidence="2">The sequence shown here is derived from an EMBL/GenBank/DDBJ whole genome shotgun (WGS) entry which is preliminary data.</text>
</comment>
<dbReference type="EMBL" id="JAEMWZ010000052">
    <property type="protein sequence ID" value="KAG7139804.1"/>
    <property type="molecule type" value="Genomic_DNA"/>
</dbReference>
<gene>
    <name evidence="2" type="ORF">HYQ45_003344</name>
</gene>
<sequence length="494" mass="56046">MYLQLAQLGCHYHSLELAAQSWPRPVSHSEMPLHNHRATRHFSSKDAPRSSTTTWARPLVTMTMNASNPVVSGPAVSSTQETVGDMIPTSHISMSWPSVPLLLAIVLGYLLLCQSLRFYHINALRKRLGYTDRASLAGMSNDDAQIILKHIMERNFPMFYELALQFAIFKTYAFETMSKLINSTKELADPKNSFKRYEDTVVIFGEFSINPPTSARALKAIARMNYLHAPYKAASKISNEDFLYTLSTCVTEPIRFMRLYEWRALTDAEVCAIGTFWKAIGDAMDIRYDGYLDRAGAWRDGIDFAEDITAWAKTYELQAMKPSRSNIKPSRELARLMIWHVPGFMKPFAVHVLTVLMGDRVRDAFMYPEPPISAALFAYLALAVRRLAVRHLCLPRLFPKRYFSKEDPATGRVNHYTYLVHPYYIPATLWARFGPMSWLTRAVGGFPPGDVDMLPQGYLFEEVGPAREVGQGVEEMADAVEALRARKRGRCPFS</sequence>
<dbReference type="Proteomes" id="UP000689129">
    <property type="component" value="Unassembled WGS sequence"/>
</dbReference>
<organism evidence="2 3">
    <name type="scientific">Verticillium longisporum</name>
    <name type="common">Verticillium dahliae var. longisporum</name>
    <dbReference type="NCBI Taxonomy" id="100787"/>
    <lineage>
        <taxon>Eukaryota</taxon>
        <taxon>Fungi</taxon>
        <taxon>Dikarya</taxon>
        <taxon>Ascomycota</taxon>
        <taxon>Pezizomycotina</taxon>
        <taxon>Sordariomycetes</taxon>
        <taxon>Hypocreomycetidae</taxon>
        <taxon>Glomerellales</taxon>
        <taxon>Plectosphaerellaceae</taxon>
        <taxon>Verticillium</taxon>
    </lineage>
</organism>
<dbReference type="PANTHER" id="PTHR36124">
    <property type="match status" value="1"/>
</dbReference>